<feature type="compositionally biased region" description="Low complexity" evidence="1">
    <location>
        <begin position="181"/>
        <end position="192"/>
    </location>
</feature>
<dbReference type="InterPro" id="IPR044852">
    <property type="entry name" value="WBP2-like"/>
</dbReference>
<dbReference type="AlphaFoldDB" id="A0A2H6KA59"/>
<reference evidence="2 3" key="1">
    <citation type="journal article" date="2017" name="BMC Genomics">
        <title>Whole-genome assembly of Babesia ovata and comparative genomics between closely related pathogens.</title>
        <authorList>
            <person name="Yamagishi J."/>
            <person name="Asada M."/>
            <person name="Hakimi H."/>
            <person name="Tanaka T.Q."/>
            <person name="Sugimoto C."/>
            <person name="Kawazu S."/>
        </authorList>
    </citation>
    <scope>NUCLEOTIDE SEQUENCE [LARGE SCALE GENOMIC DNA]</scope>
    <source>
        <strain evidence="2 3">Miyake</strain>
    </source>
</reference>
<dbReference type="RefSeq" id="XP_028866119.1">
    <property type="nucleotide sequence ID" value="XM_029010286.1"/>
</dbReference>
<dbReference type="GO" id="GO:0003713">
    <property type="term" value="F:transcription coactivator activity"/>
    <property type="evidence" value="ECO:0007669"/>
    <property type="project" value="InterPro"/>
</dbReference>
<feature type="compositionally biased region" description="Pro residues" evidence="1">
    <location>
        <begin position="131"/>
        <end position="140"/>
    </location>
</feature>
<dbReference type="GeneID" id="39873646"/>
<dbReference type="VEuPathDB" id="PiroplasmaDB:BOVATA_013690"/>
<protein>
    <submittedName>
        <fullName evidence="2">Arabinogalactan</fullName>
    </submittedName>
</protein>
<organism evidence="2 3">
    <name type="scientific">Babesia ovata</name>
    <dbReference type="NCBI Taxonomy" id="189622"/>
    <lineage>
        <taxon>Eukaryota</taxon>
        <taxon>Sar</taxon>
        <taxon>Alveolata</taxon>
        <taxon>Apicomplexa</taxon>
        <taxon>Aconoidasida</taxon>
        <taxon>Piroplasmida</taxon>
        <taxon>Babesiidae</taxon>
        <taxon>Babesia</taxon>
    </lineage>
</organism>
<proteinExistence type="predicted"/>
<dbReference type="PANTHER" id="PTHR31606">
    <property type="entry name" value="WW DOMAIN BINDING PROTEIN 2, ISOFORM E"/>
    <property type="match status" value="1"/>
</dbReference>
<dbReference type="PANTHER" id="PTHR31606:SF1">
    <property type="entry name" value="WW DOMAIN BINDING PROTEIN 2, ISOFORM E"/>
    <property type="match status" value="1"/>
</dbReference>
<dbReference type="GO" id="GO:0005634">
    <property type="term" value="C:nucleus"/>
    <property type="evidence" value="ECO:0007669"/>
    <property type="project" value="TreeGrafter"/>
</dbReference>
<dbReference type="GO" id="GO:0031490">
    <property type="term" value="F:chromatin DNA binding"/>
    <property type="evidence" value="ECO:0007669"/>
    <property type="project" value="TreeGrafter"/>
</dbReference>
<feature type="compositionally biased region" description="Low complexity" evidence="1">
    <location>
        <begin position="141"/>
        <end position="160"/>
    </location>
</feature>
<evidence type="ECO:0000313" key="3">
    <source>
        <dbReference type="Proteomes" id="UP000236319"/>
    </source>
</evidence>
<evidence type="ECO:0000313" key="2">
    <source>
        <dbReference type="EMBL" id="GBE59876.1"/>
    </source>
</evidence>
<keyword evidence="3" id="KW-1185">Reference proteome</keyword>
<dbReference type="EMBL" id="BDSA01000001">
    <property type="protein sequence ID" value="GBE59876.1"/>
    <property type="molecule type" value="Genomic_DNA"/>
</dbReference>
<gene>
    <name evidence="2" type="ORF">BOVATA_013690</name>
</gene>
<feature type="region of interest" description="Disordered" evidence="1">
    <location>
        <begin position="116"/>
        <end position="198"/>
    </location>
</feature>
<dbReference type="OrthoDB" id="445301at2759"/>
<name>A0A2H6KA59_9APIC</name>
<comment type="caution">
    <text evidence="2">The sequence shown here is derived from an EMBL/GenBank/DDBJ whole genome shotgun (WGS) entry which is preliminary data.</text>
</comment>
<sequence length="219" mass="23378">MDKKFNKAFSSVSLPYSHVDEPRFRQPIFGTNYLEGSIRPDTTAPFPLIKAGKFYLYFDGGCGNFLQGFFMYYARVRNNPGYMVNAHPMMDAPEARSAFVDPNDPTHVYLSQPEEIPAATPPSVPYAAPSGPTPSAPPLAPVAAAAAAATSRAENAATATQADNSTPAETPAQGENSAQGETPAEGAAPDPAAENRRLRRERGANIISEIFATGIPILF</sequence>
<accession>A0A2H6KA59</accession>
<evidence type="ECO:0000256" key="1">
    <source>
        <dbReference type="SAM" id="MobiDB-lite"/>
    </source>
</evidence>
<feature type="compositionally biased region" description="Polar residues" evidence="1">
    <location>
        <begin position="161"/>
        <end position="180"/>
    </location>
</feature>
<dbReference type="Proteomes" id="UP000236319">
    <property type="component" value="Unassembled WGS sequence"/>
</dbReference>